<dbReference type="Proteomes" id="UP001497535">
    <property type="component" value="Unassembled WGS sequence"/>
</dbReference>
<name>A0ACB0ZWA6_MELEN</name>
<sequence length="54" mass="6409">MNFQTSVVRASKRSSNSRIFLSFLIFFFFLNFPLPPFFDYLNNNCLGSRSLFFL</sequence>
<dbReference type="EMBL" id="CAVMJV010000049">
    <property type="protein sequence ID" value="CAK5083158.1"/>
    <property type="molecule type" value="Genomic_DNA"/>
</dbReference>
<accession>A0ACB0ZWA6</accession>
<reference evidence="1" key="1">
    <citation type="submission" date="2023-11" db="EMBL/GenBank/DDBJ databases">
        <authorList>
            <person name="Poullet M."/>
        </authorList>
    </citation>
    <scope>NUCLEOTIDE SEQUENCE</scope>
    <source>
        <strain evidence="1">E1834</strain>
    </source>
</reference>
<organism evidence="1 2">
    <name type="scientific">Meloidogyne enterolobii</name>
    <name type="common">Root-knot nematode worm</name>
    <name type="synonym">Meloidogyne mayaguensis</name>
    <dbReference type="NCBI Taxonomy" id="390850"/>
    <lineage>
        <taxon>Eukaryota</taxon>
        <taxon>Metazoa</taxon>
        <taxon>Ecdysozoa</taxon>
        <taxon>Nematoda</taxon>
        <taxon>Chromadorea</taxon>
        <taxon>Rhabditida</taxon>
        <taxon>Tylenchina</taxon>
        <taxon>Tylenchomorpha</taxon>
        <taxon>Tylenchoidea</taxon>
        <taxon>Meloidogynidae</taxon>
        <taxon>Meloidogyninae</taxon>
        <taxon>Meloidogyne</taxon>
    </lineage>
</organism>
<gene>
    <name evidence="1" type="ORF">MENTE1834_LOCUS30473</name>
</gene>
<keyword evidence="2" id="KW-1185">Reference proteome</keyword>
<evidence type="ECO:0000313" key="2">
    <source>
        <dbReference type="Proteomes" id="UP001497535"/>
    </source>
</evidence>
<evidence type="ECO:0000313" key="1">
    <source>
        <dbReference type="EMBL" id="CAK5083158.1"/>
    </source>
</evidence>
<protein>
    <submittedName>
        <fullName evidence="1">Uncharacterized protein</fullName>
    </submittedName>
</protein>
<comment type="caution">
    <text evidence="1">The sequence shown here is derived from an EMBL/GenBank/DDBJ whole genome shotgun (WGS) entry which is preliminary data.</text>
</comment>
<proteinExistence type="predicted"/>